<sequence length="152" mass="17714">MLIIITQITSISVHFKSSGLPKDFEFKIPLTRRRFRQLSFKVSFNCIPEELASHFQDSTIKSSPPKDPTDCRPLMEHVVEFCDDTEIPPKGPRFHRHWLCARDQRIIWWGLKCSGITRGNGHQIYGGAVWQITGPNRLLPDSRMAWIWRLLK</sequence>
<reference evidence="1 2" key="1">
    <citation type="submission" date="2021-06" db="EMBL/GenBank/DDBJ databases">
        <title>Caerostris darwini draft genome.</title>
        <authorList>
            <person name="Kono N."/>
            <person name="Arakawa K."/>
        </authorList>
    </citation>
    <scope>NUCLEOTIDE SEQUENCE [LARGE SCALE GENOMIC DNA]</scope>
</reference>
<proteinExistence type="predicted"/>
<evidence type="ECO:0000313" key="2">
    <source>
        <dbReference type="Proteomes" id="UP001054837"/>
    </source>
</evidence>
<gene>
    <name evidence="1" type="ORF">CDAR_89721</name>
</gene>
<organism evidence="1 2">
    <name type="scientific">Caerostris darwini</name>
    <dbReference type="NCBI Taxonomy" id="1538125"/>
    <lineage>
        <taxon>Eukaryota</taxon>
        <taxon>Metazoa</taxon>
        <taxon>Ecdysozoa</taxon>
        <taxon>Arthropoda</taxon>
        <taxon>Chelicerata</taxon>
        <taxon>Arachnida</taxon>
        <taxon>Araneae</taxon>
        <taxon>Araneomorphae</taxon>
        <taxon>Entelegynae</taxon>
        <taxon>Araneoidea</taxon>
        <taxon>Araneidae</taxon>
        <taxon>Caerostris</taxon>
    </lineage>
</organism>
<dbReference type="Proteomes" id="UP001054837">
    <property type="component" value="Unassembled WGS sequence"/>
</dbReference>
<evidence type="ECO:0000313" key="1">
    <source>
        <dbReference type="EMBL" id="GIY22938.1"/>
    </source>
</evidence>
<protein>
    <submittedName>
        <fullName evidence="1">Uncharacterized protein</fullName>
    </submittedName>
</protein>
<dbReference type="EMBL" id="BPLQ01006501">
    <property type="protein sequence ID" value="GIY22938.1"/>
    <property type="molecule type" value="Genomic_DNA"/>
</dbReference>
<comment type="caution">
    <text evidence="1">The sequence shown here is derived from an EMBL/GenBank/DDBJ whole genome shotgun (WGS) entry which is preliminary data.</text>
</comment>
<accession>A0AAV4RSQ6</accession>
<keyword evidence="2" id="KW-1185">Reference proteome</keyword>
<name>A0AAV4RSQ6_9ARAC</name>
<dbReference type="AlphaFoldDB" id="A0AAV4RSQ6"/>